<evidence type="ECO:0000313" key="11">
    <source>
        <dbReference type="EMBL" id="WVN21400.1"/>
    </source>
</evidence>
<feature type="region of interest" description="Disordered" evidence="9">
    <location>
        <begin position="208"/>
        <end position="253"/>
    </location>
</feature>
<dbReference type="EMBL" id="CP143578">
    <property type="protein sequence ID" value="WVN21400.1"/>
    <property type="molecule type" value="Genomic_DNA"/>
</dbReference>
<dbReference type="PROSITE" id="PS51257">
    <property type="entry name" value="PROKAR_LIPOPROTEIN"/>
    <property type="match status" value="1"/>
</dbReference>
<evidence type="ECO:0000256" key="1">
    <source>
        <dbReference type="ARBA" id="ARBA00004193"/>
    </source>
</evidence>
<feature type="compositionally biased region" description="Basic and acidic residues" evidence="9">
    <location>
        <begin position="208"/>
        <end position="229"/>
    </location>
</feature>
<keyword evidence="8" id="KW-0175">Coiled coil</keyword>
<gene>
    <name evidence="11" type="ORF">V2E26_00080</name>
</gene>
<evidence type="ECO:0000256" key="9">
    <source>
        <dbReference type="SAM" id="MobiDB-lite"/>
    </source>
</evidence>
<protein>
    <submittedName>
        <fullName evidence="11">Variable surface lipoprotein</fullName>
    </submittedName>
</protein>
<evidence type="ECO:0000256" key="7">
    <source>
        <dbReference type="ARBA" id="ARBA00023288"/>
    </source>
</evidence>
<reference evidence="11" key="1">
    <citation type="submission" date="2024-01" db="EMBL/GenBank/DDBJ databases">
        <title>Complete genome sequence of Mycoplasma gateae strain 3700.</title>
        <authorList>
            <person name="Spergser J."/>
        </authorList>
    </citation>
    <scope>NUCLEOTIDE SEQUENCE [LARGE SCALE GENOMIC DNA]</scope>
    <source>
        <strain evidence="11">3700</strain>
    </source>
</reference>
<evidence type="ECO:0000256" key="6">
    <source>
        <dbReference type="ARBA" id="ARBA00023139"/>
    </source>
</evidence>
<keyword evidence="12" id="KW-1185">Reference proteome</keyword>
<keyword evidence="7 11" id="KW-0449">Lipoprotein</keyword>
<dbReference type="InterPro" id="IPR049890">
    <property type="entry name" value="VlpA-F-like_signal"/>
</dbReference>
<keyword evidence="5" id="KW-0472">Membrane</keyword>
<feature type="coiled-coil region" evidence="8">
    <location>
        <begin position="141"/>
        <end position="208"/>
    </location>
</feature>
<accession>A0ABZ2AHX5</accession>
<evidence type="ECO:0000256" key="8">
    <source>
        <dbReference type="SAM" id="Coils"/>
    </source>
</evidence>
<dbReference type="Proteomes" id="UP001431935">
    <property type="component" value="Chromosome"/>
</dbReference>
<evidence type="ECO:0000313" key="12">
    <source>
        <dbReference type="Proteomes" id="UP001431935"/>
    </source>
</evidence>
<evidence type="ECO:0000256" key="2">
    <source>
        <dbReference type="ARBA" id="ARBA00022475"/>
    </source>
</evidence>
<dbReference type="RefSeq" id="WP_330463438.1">
    <property type="nucleotide sequence ID" value="NZ_CP143578.1"/>
</dbReference>
<comment type="subcellular location">
    <subcellularLocation>
        <location evidence="1">Cell membrane</location>
        <topology evidence="1">Lipid-anchor</topology>
    </subcellularLocation>
</comment>
<keyword evidence="4" id="KW-0677">Repeat</keyword>
<proteinExistence type="predicted"/>
<keyword evidence="3 10" id="KW-0732">Signal</keyword>
<evidence type="ECO:0000256" key="4">
    <source>
        <dbReference type="ARBA" id="ARBA00022737"/>
    </source>
</evidence>
<sequence>MKKINKILVGLASLSSLSIIPAISISCSKEVEINEGEVRQLNLLLDNISSNFNGYYDKETKQLKADYVDYNFENKADKKQEFVSKFNTLITEILSVLITSVKARTISSKTTFELLFNSSYSKIKAFSDWVKQNNLDFVHPNTKLLEKIKEVEAEVKQATDEKYKEIKATLNEAIQAAKTVAGNENDSVQNYTNALTILETALNTFKEEKIKLDEKKDTEAPDKTTDTSGDKPSTPSENEGSDTTTKPETPSTR</sequence>
<feature type="compositionally biased region" description="Polar residues" evidence="9">
    <location>
        <begin position="230"/>
        <end position="253"/>
    </location>
</feature>
<feature type="signal peptide" evidence="10">
    <location>
        <begin position="1"/>
        <end position="21"/>
    </location>
</feature>
<organism evidence="11 12">
    <name type="scientific">Metamycoplasma gateae</name>
    <dbReference type="NCBI Taxonomy" id="35769"/>
    <lineage>
        <taxon>Bacteria</taxon>
        <taxon>Bacillati</taxon>
        <taxon>Mycoplasmatota</taxon>
        <taxon>Mycoplasmoidales</taxon>
        <taxon>Metamycoplasmataceae</taxon>
        <taxon>Metamycoplasma</taxon>
    </lineage>
</organism>
<dbReference type="Gene3D" id="1.20.1270.90">
    <property type="entry name" value="AF1782-like"/>
    <property type="match status" value="1"/>
</dbReference>
<feature type="chain" id="PRO_5046567344" evidence="10">
    <location>
        <begin position="22"/>
        <end position="253"/>
    </location>
</feature>
<evidence type="ECO:0000256" key="5">
    <source>
        <dbReference type="ARBA" id="ARBA00023136"/>
    </source>
</evidence>
<keyword evidence="2" id="KW-1003">Cell membrane</keyword>
<name>A0ABZ2AHX5_9BACT</name>
<evidence type="ECO:0000256" key="10">
    <source>
        <dbReference type="SAM" id="SignalP"/>
    </source>
</evidence>
<dbReference type="NCBIfam" id="NF033817">
    <property type="entry name" value="Mplas_variab_LP"/>
    <property type="match status" value="1"/>
</dbReference>
<keyword evidence="6" id="KW-0564">Palmitate</keyword>
<evidence type="ECO:0000256" key="3">
    <source>
        <dbReference type="ARBA" id="ARBA00022729"/>
    </source>
</evidence>